<dbReference type="RefSeq" id="WP_059107974.1">
    <property type="nucleotide sequence ID" value="NZ_AP024589.1"/>
</dbReference>
<evidence type="ECO:0000259" key="10">
    <source>
        <dbReference type="Pfam" id="PF02826"/>
    </source>
</evidence>
<dbReference type="PROSITE" id="PS00065">
    <property type="entry name" value="D_2_HYDROXYACID_DH_1"/>
    <property type="match status" value="1"/>
</dbReference>
<comment type="similarity">
    <text evidence="1 8">Belongs to the D-isomer specific 2-hydroxyacid dehydrogenase family.</text>
</comment>
<evidence type="ECO:0000259" key="9">
    <source>
        <dbReference type="Pfam" id="PF00389"/>
    </source>
</evidence>
<dbReference type="SUPFAM" id="SSF52283">
    <property type="entry name" value="Formate/glycerate dehydrogenase catalytic domain-like"/>
    <property type="match status" value="1"/>
</dbReference>
<dbReference type="AlphaFoldDB" id="A0AAP8PP61"/>
<dbReference type="GO" id="GO:0051287">
    <property type="term" value="F:NAD binding"/>
    <property type="evidence" value="ECO:0007669"/>
    <property type="project" value="InterPro"/>
</dbReference>
<dbReference type="InterPro" id="IPR006140">
    <property type="entry name" value="D-isomer_DH_NAD-bd"/>
</dbReference>
<evidence type="ECO:0000313" key="11">
    <source>
        <dbReference type="EMBL" id="PNZ67633.1"/>
    </source>
</evidence>
<dbReference type="NCBIfam" id="NF006374">
    <property type="entry name" value="PRK08605.1"/>
    <property type="match status" value="1"/>
</dbReference>
<dbReference type="Pfam" id="PF00389">
    <property type="entry name" value="2-Hacid_dh"/>
    <property type="match status" value="1"/>
</dbReference>
<evidence type="ECO:0000256" key="4">
    <source>
        <dbReference type="ARBA" id="ARBA00023002"/>
    </source>
</evidence>
<reference evidence="11 12" key="1">
    <citation type="submission" date="2017-08" db="EMBL/GenBank/DDBJ databases">
        <title>Draft genome sequences of 64 type strains of genus Staph aureus.</title>
        <authorList>
            <person name="Cole K."/>
            <person name="Golubchik T."/>
            <person name="Russell J."/>
            <person name="Foster D."/>
            <person name="Llewelyn M."/>
            <person name="Wilson D."/>
            <person name="Crook D."/>
            <person name="Paul J."/>
        </authorList>
    </citation>
    <scope>NUCLEOTIDE SEQUENCE [LARGE SCALE GENOMIC DNA]</scope>
    <source>
        <strain evidence="11 12">NCTC 12101</strain>
    </source>
</reference>
<dbReference type="PROSITE" id="PS00670">
    <property type="entry name" value="D_2_HYDROXYACID_DH_2"/>
    <property type="match status" value="1"/>
</dbReference>
<dbReference type="Pfam" id="PF02826">
    <property type="entry name" value="2-Hacid_dh_C"/>
    <property type="match status" value="1"/>
</dbReference>
<dbReference type="InterPro" id="IPR058205">
    <property type="entry name" value="D-LDH-like"/>
</dbReference>
<evidence type="ECO:0000256" key="7">
    <source>
        <dbReference type="ARBA" id="ARBA00049040"/>
    </source>
</evidence>
<dbReference type="GeneID" id="64982994"/>
<dbReference type="PANTHER" id="PTHR43026">
    <property type="entry name" value="2-HYDROXYACID DEHYDROGENASE HOMOLOG 1-RELATED"/>
    <property type="match status" value="1"/>
</dbReference>
<dbReference type="EMBL" id="PPQW01000025">
    <property type="protein sequence ID" value="PNZ67633.1"/>
    <property type="molecule type" value="Genomic_DNA"/>
</dbReference>
<dbReference type="InterPro" id="IPR036291">
    <property type="entry name" value="NAD(P)-bd_dom_sf"/>
</dbReference>
<name>A0AAP8PP61_9STAP</name>
<protein>
    <recommendedName>
        <fullName evidence="3">D-lactate dehydrogenase</fullName>
        <ecNumber evidence="2">1.1.1.28</ecNumber>
    </recommendedName>
    <alternativeName>
        <fullName evidence="6">D-specific 2-hydroxyacid dehydrogenase</fullName>
    </alternativeName>
</protein>
<dbReference type="CDD" id="cd12186">
    <property type="entry name" value="LDH"/>
    <property type="match status" value="1"/>
</dbReference>
<accession>A0AAP8PP61</accession>
<dbReference type="InterPro" id="IPR029753">
    <property type="entry name" value="D-isomer_DH_CS"/>
</dbReference>
<dbReference type="Gene3D" id="3.40.50.720">
    <property type="entry name" value="NAD(P)-binding Rossmann-like Domain"/>
    <property type="match status" value="2"/>
</dbReference>
<comment type="caution">
    <text evidence="11">The sequence shown here is derived from an EMBL/GenBank/DDBJ whole genome shotgun (WGS) entry which is preliminary data.</text>
</comment>
<organism evidence="11 12">
    <name type="scientific">Staphylococcus auricularis</name>
    <dbReference type="NCBI Taxonomy" id="29379"/>
    <lineage>
        <taxon>Bacteria</taxon>
        <taxon>Bacillati</taxon>
        <taxon>Bacillota</taxon>
        <taxon>Bacilli</taxon>
        <taxon>Bacillales</taxon>
        <taxon>Staphylococcaceae</taxon>
        <taxon>Staphylococcus</taxon>
    </lineage>
</organism>
<dbReference type="EC" id="1.1.1.28" evidence="2"/>
<feature type="domain" description="D-isomer specific 2-hydroxyacid dehydrogenase NAD-binding" evidence="10">
    <location>
        <begin position="112"/>
        <end position="300"/>
    </location>
</feature>
<dbReference type="GO" id="GO:0008720">
    <property type="term" value="F:D-lactate dehydrogenase (NAD+) activity"/>
    <property type="evidence" value="ECO:0007669"/>
    <property type="project" value="UniProtKB-EC"/>
</dbReference>
<gene>
    <name evidence="11" type="ORF">CD158_05550</name>
</gene>
<dbReference type="SUPFAM" id="SSF51735">
    <property type="entry name" value="NAD(P)-binding Rossmann-fold domains"/>
    <property type="match status" value="1"/>
</dbReference>
<comment type="catalytic activity">
    <reaction evidence="7">
        <text>(R)-lactate + NAD(+) = pyruvate + NADH + H(+)</text>
        <dbReference type="Rhea" id="RHEA:16369"/>
        <dbReference type="ChEBI" id="CHEBI:15361"/>
        <dbReference type="ChEBI" id="CHEBI:15378"/>
        <dbReference type="ChEBI" id="CHEBI:16004"/>
        <dbReference type="ChEBI" id="CHEBI:57540"/>
        <dbReference type="ChEBI" id="CHEBI:57945"/>
        <dbReference type="EC" id="1.1.1.28"/>
    </reaction>
</comment>
<evidence type="ECO:0000256" key="1">
    <source>
        <dbReference type="ARBA" id="ARBA00005854"/>
    </source>
</evidence>
<dbReference type="InterPro" id="IPR006139">
    <property type="entry name" value="D-isomer_2_OHA_DH_cat_dom"/>
</dbReference>
<evidence type="ECO:0000256" key="3">
    <source>
        <dbReference type="ARBA" id="ARBA00014095"/>
    </source>
</evidence>
<dbReference type="Proteomes" id="UP000242470">
    <property type="component" value="Unassembled WGS sequence"/>
</dbReference>
<feature type="domain" description="D-isomer specific 2-hydroxyacid dehydrogenase catalytic" evidence="9">
    <location>
        <begin position="9"/>
        <end position="332"/>
    </location>
</feature>
<evidence type="ECO:0000256" key="8">
    <source>
        <dbReference type="RuleBase" id="RU003719"/>
    </source>
</evidence>
<dbReference type="PROSITE" id="PS00671">
    <property type="entry name" value="D_2_HYDROXYACID_DH_3"/>
    <property type="match status" value="1"/>
</dbReference>
<keyword evidence="4 8" id="KW-0560">Oxidoreductase</keyword>
<proteinExistence type="inferred from homology"/>
<dbReference type="InterPro" id="IPR029752">
    <property type="entry name" value="D-isomer_DH_CS1"/>
</dbReference>
<keyword evidence="5" id="KW-0520">NAD</keyword>
<evidence type="ECO:0000256" key="5">
    <source>
        <dbReference type="ARBA" id="ARBA00023027"/>
    </source>
</evidence>
<evidence type="ECO:0000313" key="12">
    <source>
        <dbReference type="Proteomes" id="UP000242470"/>
    </source>
</evidence>
<evidence type="ECO:0000256" key="6">
    <source>
        <dbReference type="ARBA" id="ARBA00030947"/>
    </source>
</evidence>
<sequence length="332" mass="36906">MVSIKLFGVREEDKPFIKQWAETHDVEVSLTNALLTNHTVDQVEGFDGVSVSQQLPLDEIVFKKLNQYGIKQIAQRSAGFDMYDLDLASKYDVIISNVPSYSPNSIAEYTVGQAINVVRHFNAVQRKTAEHDFRWEPSILSRSIKDLTVAVVGTGRIGSIVADIFAKGFGSKVVAYDIVENERLDGVVTYKDTLIEAVEEADIVTVHVPGGAETNYLFDENVFSHFKQDAVFVNCARGSVTDTKALLKYLDNGRLLGAALDTYEGEKGLYPSDQRNTDFQDDLLQQLIDREDVIVSPHIAFYTDAAVENLIVYALDATLDVIQTGDTELRVN</sequence>
<dbReference type="PANTHER" id="PTHR43026:SF1">
    <property type="entry name" value="2-HYDROXYACID DEHYDROGENASE HOMOLOG 1-RELATED"/>
    <property type="match status" value="1"/>
</dbReference>
<evidence type="ECO:0000256" key="2">
    <source>
        <dbReference type="ARBA" id="ARBA00012969"/>
    </source>
</evidence>